<organism evidence="1 2">
    <name type="scientific">Methylobacterium trifolii</name>
    <dbReference type="NCBI Taxonomy" id="1003092"/>
    <lineage>
        <taxon>Bacteria</taxon>
        <taxon>Pseudomonadati</taxon>
        <taxon>Pseudomonadota</taxon>
        <taxon>Alphaproteobacteria</taxon>
        <taxon>Hyphomicrobiales</taxon>
        <taxon>Methylobacteriaceae</taxon>
        <taxon>Methylobacterium</taxon>
    </lineage>
</organism>
<dbReference type="RefSeq" id="WP_238181784.1">
    <property type="nucleotide sequence ID" value="NZ_BPRB01000064.1"/>
</dbReference>
<name>A0ABQ4TWX4_9HYPH</name>
<dbReference type="EMBL" id="BPRB01000064">
    <property type="protein sequence ID" value="GJE59193.1"/>
    <property type="molecule type" value="Genomic_DNA"/>
</dbReference>
<dbReference type="PANTHER" id="PTHR34822:SF1">
    <property type="entry name" value="GRPB FAMILY PROTEIN"/>
    <property type="match status" value="1"/>
</dbReference>
<keyword evidence="2" id="KW-1185">Reference proteome</keyword>
<dbReference type="SUPFAM" id="SSF81301">
    <property type="entry name" value="Nucleotidyltransferase"/>
    <property type="match status" value="1"/>
</dbReference>
<evidence type="ECO:0000313" key="2">
    <source>
        <dbReference type="Proteomes" id="UP001055057"/>
    </source>
</evidence>
<gene>
    <name evidence="1" type="ORF">MPOCJGCO_1281</name>
</gene>
<dbReference type="InterPro" id="IPR007344">
    <property type="entry name" value="GrpB/CoaE"/>
</dbReference>
<dbReference type="Gene3D" id="3.30.460.10">
    <property type="entry name" value="Beta Polymerase, domain 2"/>
    <property type="match status" value="1"/>
</dbReference>
<protein>
    <recommendedName>
        <fullName evidence="3">GrpB family protein</fullName>
    </recommendedName>
</protein>
<comment type="caution">
    <text evidence="1">The sequence shown here is derived from an EMBL/GenBank/DDBJ whole genome shotgun (WGS) entry which is preliminary data.</text>
</comment>
<dbReference type="Pfam" id="PF04229">
    <property type="entry name" value="GrpB"/>
    <property type="match status" value="1"/>
</dbReference>
<reference evidence="1" key="1">
    <citation type="journal article" date="2021" name="Front. Microbiol.">
        <title>Comprehensive Comparative Genomics and Phenotyping of Methylobacterium Species.</title>
        <authorList>
            <person name="Alessa O."/>
            <person name="Ogura Y."/>
            <person name="Fujitani Y."/>
            <person name="Takami H."/>
            <person name="Hayashi T."/>
            <person name="Sahin N."/>
            <person name="Tani A."/>
        </authorList>
    </citation>
    <scope>NUCLEOTIDE SEQUENCE</scope>
    <source>
        <strain evidence="1">DSM 23632</strain>
    </source>
</reference>
<dbReference type="Proteomes" id="UP001055057">
    <property type="component" value="Unassembled WGS sequence"/>
</dbReference>
<evidence type="ECO:0000313" key="1">
    <source>
        <dbReference type="EMBL" id="GJE59193.1"/>
    </source>
</evidence>
<reference evidence="1" key="2">
    <citation type="submission" date="2021-08" db="EMBL/GenBank/DDBJ databases">
        <authorList>
            <person name="Tani A."/>
            <person name="Ola A."/>
            <person name="Ogura Y."/>
            <person name="Katsura K."/>
            <person name="Hayashi T."/>
        </authorList>
    </citation>
    <scope>NUCLEOTIDE SEQUENCE</scope>
    <source>
        <strain evidence="1">DSM 23632</strain>
    </source>
</reference>
<evidence type="ECO:0008006" key="3">
    <source>
        <dbReference type="Google" id="ProtNLM"/>
    </source>
</evidence>
<sequence length="167" mass="17401">MSDAATLILIDDPDASAAAAEALFQAVAAALRPALPGTARIEHVGATAIPGCLTKGDLDIAVRIPADDFEACRAVLAARYLGNAGSVRTADFAAFADEAVEPPLGIQLVAIGTAFDVFTRFRDRLRDEPALLAAYNALKLRHAGTAMADYRTAKDAFVADVLRSGTS</sequence>
<proteinExistence type="predicted"/>
<dbReference type="InterPro" id="IPR043519">
    <property type="entry name" value="NT_sf"/>
</dbReference>
<accession>A0ABQ4TWX4</accession>
<dbReference type="PANTHER" id="PTHR34822">
    <property type="entry name" value="GRPB DOMAIN PROTEIN (AFU_ORTHOLOGUE AFUA_1G01530)"/>
    <property type="match status" value="1"/>
</dbReference>